<accession>A7NNF5</accession>
<dbReference type="HOGENOM" id="CLU_061968_0_0_0"/>
<dbReference type="STRING" id="383372.Rcas_3036"/>
<dbReference type="AlphaFoldDB" id="A7NNF5"/>
<keyword evidence="2" id="KW-1185">Reference proteome</keyword>
<gene>
    <name evidence="1" type="ordered locus">Rcas_3036</name>
</gene>
<dbReference type="OrthoDB" id="1100724at2"/>
<protein>
    <recommendedName>
        <fullName evidence="3">Transcriptional regulator</fullName>
    </recommendedName>
</protein>
<sequence length="322" mass="37618">MNRINSFYQNEGLHRFDEARRKAFIAGVFDALLRQSGTMLSLDEVRARLKVRGQRDLGLQTVLIDRIVGSEGRYLDFDRRFLPRSGKLRRRWAEIHALARQMANLPPVELYRIGDVYFVRDGNHRISVARQIGQKEIDAYVTELLVDVPLEPGDSVRDLLLKEEYSDFLEWTELHRLRPDQRIEFSEPGGYLDLIQHINGHRYFMGLEQQREIARAEAVADWYDTVYLPMVRAIRQHRALDYFPGRTEADLYRWIAAHRWALLEQTGRDPGPECATHDFLERHLHRHPLDALNGVFYQLLARLGIDAHSSRHTNEGSPDEPQ</sequence>
<dbReference type="eggNOG" id="COG1475">
    <property type="taxonomic scope" value="Bacteria"/>
</dbReference>
<evidence type="ECO:0008006" key="3">
    <source>
        <dbReference type="Google" id="ProtNLM"/>
    </source>
</evidence>
<dbReference type="SUPFAM" id="SSF110849">
    <property type="entry name" value="ParB/Sulfiredoxin"/>
    <property type="match status" value="1"/>
</dbReference>
<name>A7NNF5_ROSCS</name>
<organism evidence="1 2">
    <name type="scientific">Roseiflexus castenholzii (strain DSM 13941 / HLO8)</name>
    <dbReference type="NCBI Taxonomy" id="383372"/>
    <lineage>
        <taxon>Bacteria</taxon>
        <taxon>Bacillati</taxon>
        <taxon>Chloroflexota</taxon>
        <taxon>Chloroflexia</taxon>
        <taxon>Chloroflexales</taxon>
        <taxon>Roseiflexineae</taxon>
        <taxon>Roseiflexaceae</taxon>
        <taxon>Roseiflexus</taxon>
    </lineage>
</organism>
<dbReference type="InterPro" id="IPR036086">
    <property type="entry name" value="ParB/Sulfiredoxin_sf"/>
</dbReference>
<dbReference type="Proteomes" id="UP000000263">
    <property type="component" value="Chromosome"/>
</dbReference>
<dbReference type="EMBL" id="CP000804">
    <property type="protein sequence ID" value="ABU59091.1"/>
    <property type="molecule type" value="Genomic_DNA"/>
</dbReference>
<evidence type="ECO:0000313" key="1">
    <source>
        <dbReference type="EMBL" id="ABU59091.1"/>
    </source>
</evidence>
<evidence type="ECO:0000313" key="2">
    <source>
        <dbReference type="Proteomes" id="UP000000263"/>
    </source>
</evidence>
<dbReference type="KEGG" id="rca:Rcas_3036"/>
<dbReference type="RefSeq" id="WP_012121515.1">
    <property type="nucleotide sequence ID" value="NC_009767.1"/>
</dbReference>
<reference evidence="1 2" key="1">
    <citation type="submission" date="2007-08" db="EMBL/GenBank/DDBJ databases">
        <title>Complete sequence of Roseiflexus castenholzii DSM 13941.</title>
        <authorList>
            <consortium name="US DOE Joint Genome Institute"/>
            <person name="Copeland A."/>
            <person name="Lucas S."/>
            <person name="Lapidus A."/>
            <person name="Barry K."/>
            <person name="Glavina del Rio T."/>
            <person name="Dalin E."/>
            <person name="Tice H."/>
            <person name="Pitluck S."/>
            <person name="Thompson L.S."/>
            <person name="Brettin T."/>
            <person name="Bruce D."/>
            <person name="Detter J.C."/>
            <person name="Han C."/>
            <person name="Tapia R."/>
            <person name="Schmutz J."/>
            <person name="Larimer F."/>
            <person name="Land M."/>
            <person name="Hauser L."/>
            <person name="Kyrpides N."/>
            <person name="Mikhailova N."/>
            <person name="Bryant D.A."/>
            <person name="Hanada S."/>
            <person name="Tsukatani Y."/>
            <person name="Richardson P."/>
        </authorList>
    </citation>
    <scope>NUCLEOTIDE SEQUENCE [LARGE SCALE GENOMIC DNA]</scope>
    <source>
        <strain evidence="2">DSM 13941 / HLO8</strain>
    </source>
</reference>
<proteinExistence type="predicted"/>